<dbReference type="AlphaFoldDB" id="A0A5R9GP84"/>
<dbReference type="PANTHER" id="PTHR12110:SF53">
    <property type="entry name" value="BLR5974 PROTEIN"/>
    <property type="match status" value="1"/>
</dbReference>
<protein>
    <submittedName>
        <fullName evidence="2">Sugar phosphate isomerase/epimerase</fullName>
    </submittedName>
</protein>
<reference evidence="2 3" key="1">
    <citation type="submission" date="2019-05" db="EMBL/GenBank/DDBJ databases">
        <authorList>
            <person name="Narsing Rao M.P."/>
            <person name="Li W.J."/>
        </authorList>
    </citation>
    <scope>NUCLEOTIDE SEQUENCE [LARGE SCALE GENOMIC DNA]</scope>
    <source>
        <strain evidence="2 3">SYSU_K30003</strain>
    </source>
</reference>
<keyword evidence="3" id="KW-1185">Reference proteome</keyword>
<evidence type="ECO:0000259" key="1">
    <source>
        <dbReference type="Pfam" id="PF01261"/>
    </source>
</evidence>
<proteinExistence type="predicted"/>
<evidence type="ECO:0000313" key="2">
    <source>
        <dbReference type="EMBL" id="TLS54035.1"/>
    </source>
</evidence>
<feature type="domain" description="Xylose isomerase-like TIM barrel" evidence="1">
    <location>
        <begin position="44"/>
        <end position="264"/>
    </location>
</feature>
<keyword evidence="2" id="KW-0413">Isomerase</keyword>
<dbReference type="InterPro" id="IPR013022">
    <property type="entry name" value="Xyl_isomerase-like_TIM-brl"/>
</dbReference>
<dbReference type="GO" id="GO:0016853">
    <property type="term" value="F:isomerase activity"/>
    <property type="evidence" value="ECO:0007669"/>
    <property type="project" value="UniProtKB-KW"/>
</dbReference>
<evidence type="ECO:0000313" key="3">
    <source>
        <dbReference type="Proteomes" id="UP000309676"/>
    </source>
</evidence>
<dbReference type="Proteomes" id="UP000309676">
    <property type="component" value="Unassembled WGS sequence"/>
</dbReference>
<organism evidence="2 3">
    <name type="scientific">Paenibacillus antri</name>
    <dbReference type="NCBI Taxonomy" id="2582848"/>
    <lineage>
        <taxon>Bacteria</taxon>
        <taxon>Bacillati</taxon>
        <taxon>Bacillota</taxon>
        <taxon>Bacilli</taxon>
        <taxon>Bacillales</taxon>
        <taxon>Paenibacillaceae</taxon>
        <taxon>Paenibacillus</taxon>
    </lineage>
</organism>
<dbReference type="PANTHER" id="PTHR12110">
    <property type="entry name" value="HYDROXYPYRUVATE ISOMERASE"/>
    <property type="match status" value="1"/>
</dbReference>
<dbReference type="InterPro" id="IPR050312">
    <property type="entry name" value="IolE/XylAMocC-like"/>
</dbReference>
<dbReference type="InterPro" id="IPR036237">
    <property type="entry name" value="Xyl_isomerase-like_sf"/>
</dbReference>
<sequence length="299" mass="32967">MGMTWGVVRVHSIPDKADGERMKKGIHDVPFLGFWNAETFFAEACLAGFDGVELNVLEDGGYLGLAGSDGDRKRVKRISLDCGVPIHSLSTNLHNRYPLSSGAAAIRKRGEEIGMKLIEIAAEIGASIVQIVPGVIARETLYEEAYGFAQESLSTLGKAAREANVILGVENICNHFLPSPKEFRRFLEEIDEPHIQAYLDIGNAMATGYAEHWIPSIGGRIVNIHAKDYRISSREFVSPLSGDVRWPRIMEALRKVRYDGFLITTPPGYAYCSERLMKACSNDLSAILDLHSIETTAGR</sequence>
<name>A0A5R9GP84_9BACL</name>
<accession>A0A5R9GP84</accession>
<dbReference type="SUPFAM" id="SSF51658">
    <property type="entry name" value="Xylose isomerase-like"/>
    <property type="match status" value="1"/>
</dbReference>
<comment type="caution">
    <text evidence="2">The sequence shown here is derived from an EMBL/GenBank/DDBJ whole genome shotgun (WGS) entry which is preliminary data.</text>
</comment>
<gene>
    <name evidence="2" type="ORF">FE782_01405</name>
</gene>
<dbReference type="Gene3D" id="3.20.20.150">
    <property type="entry name" value="Divalent-metal-dependent TIM barrel enzymes"/>
    <property type="match status" value="1"/>
</dbReference>
<dbReference type="Pfam" id="PF01261">
    <property type="entry name" value="AP_endonuc_2"/>
    <property type="match status" value="1"/>
</dbReference>
<dbReference type="EMBL" id="VCIW01000001">
    <property type="protein sequence ID" value="TLS54035.1"/>
    <property type="molecule type" value="Genomic_DNA"/>
</dbReference>